<dbReference type="InterPro" id="IPR003399">
    <property type="entry name" value="Mce/MlaD"/>
</dbReference>
<organism evidence="3 4">
    <name type="scientific">Gordonia effusa NBRC 100432</name>
    <dbReference type="NCBI Taxonomy" id="1077974"/>
    <lineage>
        <taxon>Bacteria</taxon>
        <taxon>Bacillati</taxon>
        <taxon>Actinomycetota</taxon>
        <taxon>Actinomycetes</taxon>
        <taxon>Mycobacteriales</taxon>
        <taxon>Gordoniaceae</taxon>
        <taxon>Gordonia</taxon>
    </lineage>
</organism>
<dbReference type="Proteomes" id="UP000035034">
    <property type="component" value="Unassembled WGS sequence"/>
</dbReference>
<accession>H0R661</accession>
<evidence type="ECO:0000313" key="4">
    <source>
        <dbReference type="Proteomes" id="UP000035034"/>
    </source>
</evidence>
<proteinExistence type="predicted"/>
<dbReference type="GO" id="GO:0051701">
    <property type="term" value="P:biological process involved in interaction with host"/>
    <property type="evidence" value="ECO:0007669"/>
    <property type="project" value="TreeGrafter"/>
</dbReference>
<sequence>MRGGSLVRPLLGFGVFVVISLLATMSIWSTLAKPVNGGTISMRAYFVDATGLRAGDDVRIAGVRVGRVSRLAVDNGLALVEFDLSSEQSVYPETTASVRYQDLTGRRYLGLSLPRAGQPTPAGQKTLSQNTIGVEHTIPSFDVTSLLNGFAPLFGELDPAAVNALSANIVEALQGNDVSISTLLAQTTALARSVADDDAVVGSIVTNLNAVVATVDRQLKNTDRLVDEMPSFLDAVNRHRSEIGTSVRSVSTMAGDLSATLAQLRSDIAGTADNTVAITSFLNRDGAKLSLAIPGIGRMANIWSKSTGNGSYWNIYSCNLDISLYGVLFPPNVISSIGGSQHSETCRR</sequence>
<protein>
    <submittedName>
        <fullName evidence="3">Mce family protein</fullName>
    </submittedName>
</protein>
<dbReference type="Pfam" id="PF11887">
    <property type="entry name" value="Mce4_CUP1"/>
    <property type="match status" value="1"/>
</dbReference>
<dbReference type="PANTHER" id="PTHR33371:SF17">
    <property type="entry name" value="MCE-FAMILY PROTEIN MCE1B"/>
    <property type="match status" value="1"/>
</dbReference>
<gene>
    <name evidence="3" type="primary">mceB</name>
    <name evidence="3" type="ORF">GOEFS_120_00220</name>
</gene>
<comment type="caution">
    <text evidence="3">The sequence shown here is derived from an EMBL/GenBank/DDBJ whole genome shotgun (WGS) entry which is preliminary data.</text>
</comment>
<dbReference type="Pfam" id="PF02470">
    <property type="entry name" value="MlaD"/>
    <property type="match status" value="1"/>
</dbReference>
<dbReference type="AlphaFoldDB" id="H0R661"/>
<evidence type="ECO:0000259" key="2">
    <source>
        <dbReference type="Pfam" id="PF11887"/>
    </source>
</evidence>
<dbReference type="PANTHER" id="PTHR33371">
    <property type="entry name" value="INTERMEMBRANE PHOSPHOLIPID TRANSPORT SYSTEM BINDING PROTEIN MLAD-RELATED"/>
    <property type="match status" value="1"/>
</dbReference>
<dbReference type="NCBIfam" id="TIGR00996">
    <property type="entry name" value="Mtu_fam_mce"/>
    <property type="match status" value="1"/>
</dbReference>
<reference evidence="3 4" key="1">
    <citation type="submission" date="2011-12" db="EMBL/GenBank/DDBJ databases">
        <title>Whole genome shotgun sequence of Gordonia effusa NBRC 100432.</title>
        <authorList>
            <person name="Yoshida I."/>
            <person name="Takarada H."/>
            <person name="Hosoyama A."/>
            <person name="Tsuchikane K."/>
            <person name="Katsumata H."/>
            <person name="Yamazaki S."/>
            <person name="Fujita N."/>
        </authorList>
    </citation>
    <scope>NUCLEOTIDE SEQUENCE [LARGE SCALE GENOMIC DNA]</scope>
    <source>
        <strain evidence="3 4">NBRC 100432</strain>
    </source>
</reference>
<dbReference type="GO" id="GO:0005576">
    <property type="term" value="C:extracellular region"/>
    <property type="evidence" value="ECO:0007669"/>
    <property type="project" value="TreeGrafter"/>
</dbReference>
<dbReference type="STRING" id="1077974.GOEFS_120_00220"/>
<dbReference type="InterPro" id="IPR024516">
    <property type="entry name" value="Mce_C"/>
</dbReference>
<name>H0R661_9ACTN</name>
<dbReference type="InterPro" id="IPR005693">
    <property type="entry name" value="Mce"/>
</dbReference>
<feature type="domain" description="Mce/MlaD" evidence="1">
    <location>
        <begin position="39"/>
        <end position="112"/>
    </location>
</feature>
<dbReference type="InterPro" id="IPR052336">
    <property type="entry name" value="MlaD_Phospholipid_Transporter"/>
</dbReference>
<evidence type="ECO:0000313" key="3">
    <source>
        <dbReference type="EMBL" id="GAB20562.1"/>
    </source>
</evidence>
<feature type="domain" description="Mammalian cell entry C-terminal" evidence="2">
    <location>
        <begin position="129"/>
        <end position="310"/>
    </location>
</feature>
<dbReference type="eggNOG" id="COG1463">
    <property type="taxonomic scope" value="Bacteria"/>
</dbReference>
<keyword evidence="4" id="KW-1185">Reference proteome</keyword>
<dbReference type="EMBL" id="BAEH01000120">
    <property type="protein sequence ID" value="GAB20562.1"/>
    <property type="molecule type" value="Genomic_DNA"/>
</dbReference>
<dbReference type="OrthoDB" id="338143at2"/>
<evidence type="ECO:0000259" key="1">
    <source>
        <dbReference type="Pfam" id="PF02470"/>
    </source>
</evidence>
<dbReference type="RefSeq" id="WP_007319897.1">
    <property type="nucleotide sequence ID" value="NZ_BAEH01000120.1"/>
</dbReference>